<evidence type="ECO:0000256" key="2">
    <source>
        <dbReference type="ARBA" id="ARBA00004412"/>
    </source>
</evidence>
<name>A0AAD5FI16_SILAS</name>
<dbReference type="InterPro" id="IPR004148">
    <property type="entry name" value="BAR_dom"/>
</dbReference>
<dbReference type="InterPro" id="IPR036028">
    <property type="entry name" value="SH3-like_dom_sf"/>
</dbReference>
<dbReference type="PANTHER" id="PTHR14167">
    <property type="entry name" value="SH3 DOMAIN-CONTAINING"/>
    <property type="match status" value="1"/>
</dbReference>
<dbReference type="Gene3D" id="2.30.30.40">
    <property type="entry name" value="SH3 Domains"/>
    <property type="match status" value="1"/>
</dbReference>
<evidence type="ECO:0000256" key="5">
    <source>
        <dbReference type="ARBA" id="ARBA00022583"/>
    </source>
</evidence>
<comment type="similarity">
    <text evidence="3">Belongs to the endophilin family.</text>
</comment>
<evidence type="ECO:0000256" key="4">
    <source>
        <dbReference type="ARBA" id="ARBA00022443"/>
    </source>
</evidence>
<evidence type="ECO:0000256" key="8">
    <source>
        <dbReference type="PROSITE-ProRule" id="PRU00192"/>
    </source>
</evidence>
<dbReference type="Gene3D" id="1.20.1270.60">
    <property type="entry name" value="Arfaptin homology (AH) domain/BAR domain"/>
    <property type="match status" value="1"/>
</dbReference>
<dbReference type="Pfam" id="PF07653">
    <property type="entry name" value="SH3_2"/>
    <property type="match status" value="1"/>
</dbReference>
<dbReference type="PROSITE" id="PS51021">
    <property type="entry name" value="BAR"/>
    <property type="match status" value="1"/>
</dbReference>
<dbReference type="GO" id="GO:0098978">
    <property type="term" value="C:glutamatergic synapse"/>
    <property type="evidence" value="ECO:0007669"/>
    <property type="project" value="TreeGrafter"/>
</dbReference>
<dbReference type="SUPFAM" id="SSF103657">
    <property type="entry name" value="BAR/IMD domain-like"/>
    <property type="match status" value="1"/>
</dbReference>
<proteinExistence type="inferred from homology"/>
<dbReference type="AlphaFoldDB" id="A0AAD5FI16"/>
<dbReference type="GO" id="GO:0098793">
    <property type="term" value="C:presynapse"/>
    <property type="evidence" value="ECO:0007669"/>
    <property type="project" value="TreeGrafter"/>
</dbReference>
<dbReference type="PANTHER" id="PTHR14167:SF45">
    <property type="entry name" value="ENDOPHILIN-A3"/>
    <property type="match status" value="1"/>
</dbReference>
<dbReference type="PROSITE" id="PS50002">
    <property type="entry name" value="SH3"/>
    <property type="match status" value="1"/>
</dbReference>
<keyword evidence="12" id="KW-1185">Reference proteome</keyword>
<evidence type="ECO:0000256" key="3">
    <source>
        <dbReference type="ARBA" id="ARBA00006697"/>
    </source>
</evidence>
<dbReference type="SMART" id="SM00326">
    <property type="entry name" value="SH3"/>
    <property type="match status" value="1"/>
</dbReference>
<dbReference type="Proteomes" id="UP001205998">
    <property type="component" value="Unassembled WGS sequence"/>
</dbReference>
<keyword evidence="5" id="KW-0254">Endocytosis</keyword>
<dbReference type="CDD" id="cd11803">
    <property type="entry name" value="SH3_Endophilin_A"/>
    <property type="match status" value="1"/>
</dbReference>
<dbReference type="InterPro" id="IPR035824">
    <property type="entry name" value="Endophilin_A_SH3"/>
</dbReference>
<organism evidence="11 12">
    <name type="scientific">Silurus asotus</name>
    <name type="common">Amur catfish</name>
    <name type="synonym">Parasilurus asotus</name>
    <dbReference type="NCBI Taxonomy" id="30991"/>
    <lineage>
        <taxon>Eukaryota</taxon>
        <taxon>Metazoa</taxon>
        <taxon>Chordata</taxon>
        <taxon>Craniata</taxon>
        <taxon>Vertebrata</taxon>
        <taxon>Euteleostomi</taxon>
        <taxon>Actinopterygii</taxon>
        <taxon>Neopterygii</taxon>
        <taxon>Teleostei</taxon>
        <taxon>Ostariophysi</taxon>
        <taxon>Siluriformes</taxon>
        <taxon>Siluridae</taxon>
        <taxon>Silurus</taxon>
    </lineage>
</organism>
<comment type="caution">
    <text evidence="11">The sequence shown here is derived from an EMBL/GenBank/DDBJ whole genome shotgun (WGS) entry which is preliminary data.</text>
</comment>
<dbReference type="Pfam" id="PF03114">
    <property type="entry name" value="BAR"/>
    <property type="match status" value="1"/>
</dbReference>
<evidence type="ECO:0000256" key="6">
    <source>
        <dbReference type="ARBA" id="ARBA00023054"/>
    </source>
</evidence>
<accession>A0AAD5FI16</accession>
<dbReference type="GO" id="GO:0005769">
    <property type="term" value="C:early endosome"/>
    <property type="evidence" value="ECO:0007669"/>
    <property type="project" value="UniProtKB-SubCell"/>
</dbReference>
<reference evidence="11" key="1">
    <citation type="submission" date="2018-07" db="EMBL/GenBank/DDBJ databases">
        <title>Comparative genomics of catfishes provides insights into carnivory and benthic adaptation.</title>
        <authorList>
            <person name="Zhang Y."/>
            <person name="Wang D."/>
            <person name="Peng Z."/>
            <person name="Zheng S."/>
            <person name="Shao F."/>
            <person name="Tao W."/>
        </authorList>
    </citation>
    <scope>NUCLEOTIDE SEQUENCE</scope>
    <source>
        <strain evidence="11">Chongqing</strain>
    </source>
</reference>
<keyword evidence="4 8" id="KW-0728">SH3 domain</keyword>
<comment type="subcellular location">
    <subcellularLocation>
        <location evidence="2">Early endosome</location>
    </subcellularLocation>
    <subcellularLocation>
        <location evidence="1">Membrane</location>
        <topology evidence="1">Peripheral membrane protein</topology>
    </subcellularLocation>
</comment>
<dbReference type="GO" id="GO:0016191">
    <property type="term" value="P:synaptic vesicle uncoating"/>
    <property type="evidence" value="ECO:0007669"/>
    <property type="project" value="TreeGrafter"/>
</dbReference>
<dbReference type="EMBL" id="MU551702">
    <property type="protein sequence ID" value="KAI5617561.1"/>
    <property type="molecule type" value="Genomic_DNA"/>
</dbReference>
<keyword evidence="6" id="KW-0175">Coiled coil</keyword>
<keyword evidence="7" id="KW-0472">Membrane</keyword>
<feature type="non-terminal residue" evidence="11">
    <location>
        <position position="378"/>
    </location>
</feature>
<dbReference type="InterPro" id="IPR027267">
    <property type="entry name" value="AH/BAR_dom_sf"/>
</dbReference>
<evidence type="ECO:0000256" key="7">
    <source>
        <dbReference type="ARBA" id="ARBA00023136"/>
    </source>
</evidence>
<feature type="domain" description="BAR" evidence="10">
    <location>
        <begin position="18"/>
        <end position="249"/>
    </location>
</feature>
<evidence type="ECO:0000313" key="12">
    <source>
        <dbReference type="Proteomes" id="UP001205998"/>
    </source>
</evidence>
<dbReference type="SUPFAM" id="SSF50044">
    <property type="entry name" value="SH3-domain"/>
    <property type="match status" value="1"/>
</dbReference>
<dbReference type="InterPro" id="IPR001452">
    <property type="entry name" value="SH3_domain"/>
</dbReference>
<sequence length="378" mass="42873">MSVAGLKKQFHKASQLLKEKISGAEGTKLDEDFIKMEKKTQIINKLIADLLTKTTEHIQPNPAYRAKLSMLNKVSRIRGNARSAGYPQTEGILGDCMLIYGAQLGVESAFGNALVDMGQALKQMAEVRDCMDVRVKHSFIDPLQMLQEKELKEIAFHLKKLEGRRLDFDYKKGSKRRIAEADLKQALDKFEESKDLAKSSMFNLLENDVDQVRHLLGLIEASMDYHQQSHDILENLRSSLQNMIADTSNRPKKELKTKSTASTMCWTGTYGFSTTTSYDTEINQELSEKSKYAYSKEKSSLTGNFNMSISTCNEPLDQPCCRALFNFKPETQREIGFKKDDIIILTSQVDENWYEGLFNGESGFFPVNYVEVLVPLPQ</sequence>
<dbReference type="InterPro" id="IPR050384">
    <property type="entry name" value="Endophilin_SH3RF"/>
</dbReference>
<evidence type="ECO:0000313" key="11">
    <source>
        <dbReference type="EMBL" id="KAI5617561.1"/>
    </source>
</evidence>
<gene>
    <name evidence="11" type="ORF">C0J50_22857</name>
</gene>
<dbReference type="CDD" id="cd07592">
    <property type="entry name" value="BAR_Endophilin_A"/>
    <property type="match status" value="1"/>
</dbReference>
<evidence type="ECO:0000259" key="10">
    <source>
        <dbReference type="PROSITE" id="PS51021"/>
    </source>
</evidence>
<dbReference type="SMART" id="SM00721">
    <property type="entry name" value="BAR"/>
    <property type="match status" value="1"/>
</dbReference>
<dbReference type="GO" id="GO:0016020">
    <property type="term" value="C:membrane"/>
    <property type="evidence" value="ECO:0007669"/>
    <property type="project" value="UniProtKB-SubCell"/>
</dbReference>
<evidence type="ECO:0000259" key="9">
    <source>
        <dbReference type="PROSITE" id="PS50002"/>
    </source>
</evidence>
<evidence type="ECO:0000256" key="1">
    <source>
        <dbReference type="ARBA" id="ARBA00004170"/>
    </source>
</evidence>
<feature type="domain" description="SH3" evidence="9">
    <location>
        <begin position="316"/>
        <end position="375"/>
    </location>
</feature>
<protein>
    <submittedName>
        <fullName evidence="11">Endophilin-A3</fullName>
    </submittedName>
</protein>